<evidence type="ECO:0000256" key="1">
    <source>
        <dbReference type="SAM" id="Coils"/>
    </source>
</evidence>
<organism evidence="3 4">
    <name type="scientific">Paenibacillus sediminis</name>
    <dbReference type="NCBI Taxonomy" id="664909"/>
    <lineage>
        <taxon>Bacteria</taxon>
        <taxon>Bacillati</taxon>
        <taxon>Bacillota</taxon>
        <taxon>Bacilli</taxon>
        <taxon>Bacillales</taxon>
        <taxon>Paenibacillaceae</taxon>
        <taxon>Paenibacillus</taxon>
    </lineage>
</organism>
<keyword evidence="4" id="KW-1185">Reference proteome</keyword>
<evidence type="ECO:0000313" key="3">
    <source>
        <dbReference type="EMBL" id="MBP1935433.1"/>
    </source>
</evidence>
<reference evidence="3 4" key="1">
    <citation type="submission" date="2021-03" db="EMBL/GenBank/DDBJ databases">
        <title>Genomic Encyclopedia of Type Strains, Phase IV (KMG-IV): sequencing the most valuable type-strain genomes for metagenomic binning, comparative biology and taxonomic classification.</title>
        <authorList>
            <person name="Goeker M."/>
        </authorList>
    </citation>
    <scope>NUCLEOTIDE SEQUENCE [LARGE SCALE GENOMIC DNA]</scope>
    <source>
        <strain evidence="3 4">DSM 23491</strain>
    </source>
</reference>
<dbReference type="EMBL" id="JAGGKP010000001">
    <property type="protein sequence ID" value="MBP1935433.1"/>
    <property type="molecule type" value="Genomic_DNA"/>
</dbReference>
<keyword evidence="1" id="KW-0175">Coiled coil</keyword>
<gene>
    <name evidence="3" type="ORF">J2Z20_000294</name>
</gene>
<feature type="chain" id="PRO_5046936920" evidence="2">
    <location>
        <begin position="32"/>
        <end position="363"/>
    </location>
</feature>
<name>A0ABS4GYU4_9BACL</name>
<feature type="coiled-coil region" evidence="1">
    <location>
        <begin position="129"/>
        <end position="156"/>
    </location>
</feature>
<dbReference type="RefSeq" id="WP_209844677.1">
    <property type="nucleotide sequence ID" value="NZ_CBCRVE010000001.1"/>
</dbReference>
<sequence>MHPQIRAKYCRYAVMMILLITSICSIRTVQAESPSDQTHGILQDSLSITEIDHEIERIEQEQIQLKSKQDMLNDQLAVKQNEIGTYQKQAGTVLRAYYMGQRESLLSILFTAHNLDELYTLLDYMQLLMEHDQNVLAKYKQEYTELTKTKEQLAATSAELSTSRSNLLKQRERIVLLQQGLDQKIAASSDPEKMKQLIEQLTTYWNNTGFKEVERYFQALDAAMEDFPEFIQKNNQSIIIKGNKYSIEIKDDDLNAYLRSKNELFTHFALQFEDGKMLASGRQDNLELTLEGHYTVEEKPENSILYHVDKLIFNGYELPDTTRASLESKFDLAFYPGQVISFLKATDVELKEGILKVTLQLTL</sequence>
<comment type="caution">
    <text evidence="3">The sequence shown here is derived from an EMBL/GenBank/DDBJ whole genome shotgun (WGS) entry which is preliminary data.</text>
</comment>
<proteinExistence type="predicted"/>
<evidence type="ECO:0000256" key="2">
    <source>
        <dbReference type="SAM" id="SignalP"/>
    </source>
</evidence>
<keyword evidence="2" id="KW-0732">Signal</keyword>
<protein>
    <submittedName>
        <fullName evidence="3">Peptidoglycan hydrolase CwlO-like protein</fullName>
    </submittedName>
</protein>
<dbReference type="Gene3D" id="6.10.250.3150">
    <property type="match status" value="1"/>
</dbReference>
<feature type="signal peptide" evidence="2">
    <location>
        <begin position="1"/>
        <end position="31"/>
    </location>
</feature>
<evidence type="ECO:0000313" key="4">
    <source>
        <dbReference type="Proteomes" id="UP001519273"/>
    </source>
</evidence>
<accession>A0ABS4GYU4</accession>
<feature type="coiled-coil region" evidence="1">
    <location>
        <begin position="48"/>
        <end position="75"/>
    </location>
</feature>
<dbReference type="Proteomes" id="UP001519273">
    <property type="component" value="Unassembled WGS sequence"/>
</dbReference>